<evidence type="ECO:0000313" key="6">
    <source>
        <dbReference type="EMBL" id="MSS84457.1"/>
    </source>
</evidence>
<evidence type="ECO:0000313" key="7">
    <source>
        <dbReference type="Proteomes" id="UP000470875"/>
    </source>
</evidence>
<keyword evidence="2" id="KW-0813">Transport</keyword>
<name>A0A6N7VRQ4_9ACTO</name>
<dbReference type="GO" id="GO:0016887">
    <property type="term" value="F:ATP hydrolysis activity"/>
    <property type="evidence" value="ECO:0007669"/>
    <property type="project" value="InterPro"/>
</dbReference>
<accession>A0A6N7VRQ4</accession>
<evidence type="ECO:0000256" key="1">
    <source>
        <dbReference type="ARBA" id="ARBA00005417"/>
    </source>
</evidence>
<dbReference type="GO" id="GO:0005524">
    <property type="term" value="F:ATP binding"/>
    <property type="evidence" value="ECO:0007669"/>
    <property type="project" value="UniProtKB-KW"/>
</dbReference>
<dbReference type="InterPro" id="IPR017871">
    <property type="entry name" value="ABC_transporter-like_CS"/>
</dbReference>
<keyword evidence="4 6" id="KW-0067">ATP-binding</keyword>
<dbReference type="SUPFAM" id="SSF52540">
    <property type="entry name" value="P-loop containing nucleoside triphosphate hydrolases"/>
    <property type="match status" value="1"/>
</dbReference>
<dbReference type="RefSeq" id="WP_154544831.1">
    <property type="nucleotide sequence ID" value="NZ_VULO01000007.1"/>
</dbReference>
<reference evidence="6 7" key="1">
    <citation type="submission" date="2019-08" db="EMBL/GenBank/DDBJ databases">
        <title>In-depth cultivation of the pig gut microbiome towards novel bacterial diversity and tailored functional studies.</title>
        <authorList>
            <person name="Wylensek D."/>
            <person name="Hitch T.C.A."/>
            <person name="Clavel T."/>
        </authorList>
    </citation>
    <scope>NUCLEOTIDE SEQUENCE [LARGE SCALE GENOMIC DNA]</scope>
    <source>
        <strain evidence="6 7">WB03_NA08</strain>
    </source>
</reference>
<dbReference type="EMBL" id="VULO01000007">
    <property type="protein sequence ID" value="MSS84457.1"/>
    <property type="molecule type" value="Genomic_DNA"/>
</dbReference>
<dbReference type="InterPro" id="IPR003439">
    <property type="entry name" value="ABC_transporter-like_ATP-bd"/>
</dbReference>
<keyword evidence="3" id="KW-0547">Nucleotide-binding</keyword>
<dbReference type="PROSITE" id="PS00211">
    <property type="entry name" value="ABC_TRANSPORTER_1"/>
    <property type="match status" value="1"/>
</dbReference>
<comment type="similarity">
    <text evidence="1">Belongs to the ABC transporter superfamily.</text>
</comment>
<comment type="caution">
    <text evidence="6">The sequence shown here is derived from an EMBL/GenBank/DDBJ whole genome shotgun (WGS) entry which is preliminary data.</text>
</comment>
<dbReference type="Pfam" id="PF00005">
    <property type="entry name" value="ABC_tran"/>
    <property type="match status" value="1"/>
</dbReference>
<evidence type="ECO:0000259" key="5">
    <source>
        <dbReference type="PROSITE" id="PS50893"/>
    </source>
</evidence>
<dbReference type="Gene3D" id="3.40.50.300">
    <property type="entry name" value="P-loop containing nucleotide triphosphate hydrolases"/>
    <property type="match status" value="1"/>
</dbReference>
<organism evidence="6 7">
    <name type="scientific">Scrofimicrobium canadense</name>
    <dbReference type="NCBI Taxonomy" id="2652290"/>
    <lineage>
        <taxon>Bacteria</taxon>
        <taxon>Bacillati</taxon>
        <taxon>Actinomycetota</taxon>
        <taxon>Actinomycetes</taxon>
        <taxon>Actinomycetales</taxon>
        <taxon>Actinomycetaceae</taxon>
        <taxon>Scrofimicrobium</taxon>
    </lineage>
</organism>
<feature type="domain" description="ABC transporter" evidence="5">
    <location>
        <begin position="7"/>
        <end position="232"/>
    </location>
</feature>
<dbReference type="Proteomes" id="UP000470875">
    <property type="component" value="Unassembled WGS sequence"/>
</dbReference>
<dbReference type="PROSITE" id="PS50893">
    <property type="entry name" value="ABC_TRANSPORTER_2"/>
    <property type="match status" value="1"/>
</dbReference>
<dbReference type="PANTHER" id="PTHR43335">
    <property type="entry name" value="ABC TRANSPORTER, ATP-BINDING PROTEIN"/>
    <property type="match status" value="1"/>
</dbReference>
<evidence type="ECO:0000256" key="3">
    <source>
        <dbReference type="ARBA" id="ARBA00022741"/>
    </source>
</evidence>
<dbReference type="InterPro" id="IPR003593">
    <property type="entry name" value="AAA+_ATPase"/>
</dbReference>
<keyword evidence="7" id="KW-1185">Reference proteome</keyword>
<gene>
    <name evidence="6" type="ORF">FYJ24_06705</name>
</gene>
<evidence type="ECO:0000256" key="4">
    <source>
        <dbReference type="ARBA" id="ARBA00022840"/>
    </source>
</evidence>
<protein>
    <submittedName>
        <fullName evidence="6">ATP-binding cassette domain-containing protein</fullName>
    </submittedName>
</protein>
<evidence type="ECO:0000256" key="2">
    <source>
        <dbReference type="ARBA" id="ARBA00022448"/>
    </source>
</evidence>
<dbReference type="SMART" id="SM00382">
    <property type="entry name" value="AAA"/>
    <property type="match status" value="1"/>
</dbReference>
<dbReference type="InterPro" id="IPR027417">
    <property type="entry name" value="P-loop_NTPase"/>
</dbReference>
<dbReference type="AlphaFoldDB" id="A0A6N7VRQ4"/>
<dbReference type="PANTHER" id="PTHR43335:SF4">
    <property type="entry name" value="ABC TRANSPORTER, ATP-BINDING PROTEIN"/>
    <property type="match status" value="1"/>
</dbReference>
<proteinExistence type="inferred from homology"/>
<sequence length="298" mass="31627">MDNGLTISVHNLTKKYGSFAAVNNFSFEALPGRITGFLGPNGAGKTTTLRILLGLAAPTHGQALIGGKRYADFLSPGHVVGASLDSHSFHPGRTARNHLRILAAAEGTSYSRIDEVLDKVGLRDFADRRVGTYSLGMRQRLGLAGALLSDPSVLVLDEPANGLDPEGIRWMRDLLNFLAGQGATVLLSSHLLSEIQQIADHIVIINHGQLVAAGSLSEIEAMGSKHVSVDSPHRTDLHVALRNAQLDVRETPDGLEVSNSDPTTVGTIAFQAGLPLSHLSADEDGLEDVFLGLVGGRR</sequence>